<evidence type="ECO:0000256" key="1">
    <source>
        <dbReference type="SAM" id="MobiDB-lite"/>
    </source>
</evidence>
<dbReference type="InterPro" id="IPR029071">
    <property type="entry name" value="Ubiquitin-like_domsf"/>
</dbReference>
<keyword evidence="3" id="KW-1185">Reference proteome</keyword>
<proteinExistence type="predicted"/>
<dbReference type="Bgee" id="ENSCHIG00000023654">
    <property type="expression patterns" value="Expressed in fallopian tube and 4 other cell types or tissues"/>
</dbReference>
<protein>
    <submittedName>
        <fullName evidence="2">Uncharacterized protein</fullName>
    </submittedName>
</protein>
<organism evidence="2 3">
    <name type="scientific">Capra hircus</name>
    <name type="common">Goat</name>
    <dbReference type="NCBI Taxonomy" id="9925"/>
    <lineage>
        <taxon>Eukaryota</taxon>
        <taxon>Metazoa</taxon>
        <taxon>Chordata</taxon>
        <taxon>Craniata</taxon>
        <taxon>Vertebrata</taxon>
        <taxon>Euteleostomi</taxon>
        <taxon>Mammalia</taxon>
        <taxon>Eutheria</taxon>
        <taxon>Laurasiatheria</taxon>
        <taxon>Artiodactyla</taxon>
        <taxon>Ruminantia</taxon>
        <taxon>Pecora</taxon>
        <taxon>Bovidae</taxon>
        <taxon>Caprinae</taxon>
        <taxon>Capra</taxon>
    </lineage>
</organism>
<dbReference type="AlphaFoldDB" id="A0A452FUA8"/>
<feature type="region of interest" description="Disordered" evidence="1">
    <location>
        <begin position="14"/>
        <end position="37"/>
    </location>
</feature>
<dbReference type="Gene3D" id="3.10.20.90">
    <property type="entry name" value="Phosphatidylinositol 3-kinase Catalytic Subunit, Chain A, domain 1"/>
    <property type="match status" value="1"/>
</dbReference>
<reference evidence="2" key="2">
    <citation type="submission" date="2025-08" db="UniProtKB">
        <authorList>
            <consortium name="Ensembl"/>
        </authorList>
    </citation>
    <scope>IDENTIFICATION</scope>
</reference>
<evidence type="ECO:0000313" key="2">
    <source>
        <dbReference type="Ensembl" id="ENSCHIP00000027945.1"/>
    </source>
</evidence>
<reference evidence="2 3" key="1">
    <citation type="submission" date="2016-04" db="EMBL/GenBank/DDBJ databases">
        <title>Polished mammalian reference genomes with single-molecule sequencing and chromosome conformation capture applied to the Capra hircus genome.</title>
        <authorList>
            <person name="Bickhart D.M."/>
            <person name="Koren S."/>
            <person name="Rosen B."/>
            <person name="Hastie A."/>
            <person name="Liachko I."/>
            <person name="Sullivan S.T."/>
            <person name="Burton J."/>
            <person name="Sayre B.L."/>
            <person name="Huson H.J."/>
            <person name="Lee J."/>
            <person name="Lam E."/>
            <person name="Kelley C.M."/>
            <person name="Hutchison J.L."/>
            <person name="Zhou Y."/>
            <person name="Sun J."/>
            <person name="Crisa A."/>
            <person name="Schwartz J.C."/>
            <person name="Hammond J.A."/>
            <person name="Schroeder S.G."/>
            <person name="Liu G.E."/>
            <person name="Dunham M."/>
            <person name="Shendure J."/>
            <person name="Sonstegard T.S."/>
            <person name="Phillippy A.M."/>
            <person name="Van Tassell C.P."/>
            <person name="Smith T.P."/>
        </authorList>
    </citation>
    <scope>NUCLEOTIDE SEQUENCE [LARGE SCALE GENOMIC DNA]</scope>
</reference>
<dbReference type="PANTHER" id="PTHR10562">
    <property type="entry name" value="SMALL UBIQUITIN-RELATED MODIFIER"/>
    <property type="match status" value="1"/>
</dbReference>
<dbReference type="STRING" id="9925.ENSCHIP00000027945"/>
<dbReference type="SUPFAM" id="SSF54236">
    <property type="entry name" value="Ubiquitin-like"/>
    <property type="match status" value="1"/>
</dbReference>
<accession>A0A452FUA8</accession>
<evidence type="ECO:0000313" key="3">
    <source>
        <dbReference type="Proteomes" id="UP000291000"/>
    </source>
</evidence>
<dbReference type="GeneTree" id="ENSGT00940000169203"/>
<dbReference type="Ensembl" id="ENSCHIT00000035814.1">
    <property type="protein sequence ID" value="ENSCHIP00000027945.1"/>
    <property type="gene ID" value="ENSCHIG00000023654.1"/>
</dbReference>
<name>A0A452FUA8_CAPHI</name>
<sequence length="92" mass="10353">MELGIADEKLKEGVKTKKNNHTNLKVEGQDGSEVPFNIKRHTPLSTLIKPISEKDTPEQLEVEDEDTTVVFQQQIVDKIPSTILNSHGNMEK</sequence>
<dbReference type="EMBL" id="LWLT01000002">
    <property type="status" value="NOT_ANNOTATED_CDS"/>
    <property type="molecule type" value="Genomic_DNA"/>
</dbReference>
<dbReference type="Proteomes" id="UP000291000">
    <property type="component" value="Chromosome 2"/>
</dbReference>
<reference evidence="2" key="3">
    <citation type="submission" date="2025-09" db="UniProtKB">
        <authorList>
            <consortium name="Ensembl"/>
        </authorList>
    </citation>
    <scope>IDENTIFICATION</scope>
</reference>